<gene>
    <name evidence="2" type="ORF">LSALG_LOCUS28522</name>
</gene>
<reference evidence="2" key="1">
    <citation type="submission" date="2023-04" db="EMBL/GenBank/DDBJ databases">
        <authorList>
            <person name="Vijverberg K."/>
            <person name="Xiong W."/>
            <person name="Schranz E."/>
        </authorList>
    </citation>
    <scope>NUCLEOTIDE SEQUENCE</scope>
</reference>
<accession>A0AA36EB08</accession>
<organism evidence="2 3">
    <name type="scientific">Lactuca saligna</name>
    <name type="common">Willowleaf lettuce</name>
    <dbReference type="NCBI Taxonomy" id="75948"/>
    <lineage>
        <taxon>Eukaryota</taxon>
        <taxon>Viridiplantae</taxon>
        <taxon>Streptophyta</taxon>
        <taxon>Embryophyta</taxon>
        <taxon>Tracheophyta</taxon>
        <taxon>Spermatophyta</taxon>
        <taxon>Magnoliopsida</taxon>
        <taxon>eudicotyledons</taxon>
        <taxon>Gunneridae</taxon>
        <taxon>Pentapetalae</taxon>
        <taxon>asterids</taxon>
        <taxon>campanulids</taxon>
        <taxon>Asterales</taxon>
        <taxon>Asteraceae</taxon>
        <taxon>Cichorioideae</taxon>
        <taxon>Cichorieae</taxon>
        <taxon>Lactucinae</taxon>
        <taxon>Lactuca</taxon>
    </lineage>
</organism>
<name>A0AA36EB08_LACSI</name>
<evidence type="ECO:0000313" key="2">
    <source>
        <dbReference type="EMBL" id="CAI9289273.1"/>
    </source>
</evidence>
<evidence type="ECO:0000313" key="3">
    <source>
        <dbReference type="Proteomes" id="UP001177003"/>
    </source>
</evidence>
<keyword evidence="3" id="KW-1185">Reference proteome</keyword>
<dbReference type="EMBL" id="OX465082">
    <property type="protein sequence ID" value="CAI9289273.1"/>
    <property type="molecule type" value="Genomic_DNA"/>
</dbReference>
<feature type="region of interest" description="Disordered" evidence="1">
    <location>
        <begin position="34"/>
        <end position="100"/>
    </location>
</feature>
<dbReference type="AlphaFoldDB" id="A0AA36EB08"/>
<evidence type="ECO:0000256" key="1">
    <source>
        <dbReference type="SAM" id="MobiDB-lite"/>
    </source>
</evidence>
<dbReference type="Proteomes" id="UP001177003">
    <property type="component" value="Chromosome 6"/>
</dbReference>
<feature type="compositionally biased region" description="Basic residues" evidence="1">
    <location>
        <begin position="70"/>
        <end position="83"/>
    </location>
</feature>
<protein>
    <submittedName>
        <fullName evidence="2">Uncharacterized protein</fullName>
    </submittedName>
</protein>
<feature type="compositionally biased region" description="Polar residues" evidence="1">
    <location>
        <begin position="34"/>
        <end position="58"/>
    </location>
</feature>
<proteinExistence type="predicted"/>
<sequence>MTQHPCTTKPNATYDPTQFPHQYSYYLSASPTYEPTILSTHTGPNSNKQSTPLLSQPSDAPLLHSSPASHFRRHPPTPSHLRRYPPIPPAPPSHSRCRSRLFRNHPSNMDLQGIDQLPVVVCFSLE</sequence>